<dbReference type="PATRIC" id="fig|272943.9.peg.4218"/>
<dbReference type="EMBL" id="CP000144">
    <property type="protein sequence ID" value="ABA81391.2"/>
    <property type="molecule type" value="Genomic_DNA"/>
</dbReference>
<proteinExistence type="predicted"/>
<evidence type="ECO:0000313" key="1">
    <source>
        <dbReference type="EMBL" id="ABA81391.2"/>
    </source>
</evidence>
<protein>
    <submittedName>
        <fullName evidence="1">Uncharacterized protein</fullName>
    </submittedName>
</protein>
<dbReference type="RefSeq" id="WP_023004245.1">
    <property type="nucleotide sequence ID" value="NC_007494.2"/>
</dbReference>
<accession>Q3IVP3</accession>
<dbReference type="KEGG" id="rsp:RSP_3778"/>
<dbReference type="STRING" id="272943.RSP_3778"/>
<organism evidence="1 2">
    <name type="scientific">Cereibacter sphaeroides (strain ATCC 17023 / DSM 158 / JCM 6121 / CCUG 31486 / LMG 2827 / NBRC 12203 / NCIMB 8253 / ATH 2.4.1.)</name>
    <name type="common">Rhodobacter sphaeroides</name>
    <dbReference type="NCBI Taxonomy" id="272943"/>
    <lineage>
        <taxon>Bacteria</taxon>
        <taxon>Pseudomonadati</taxon>
        <taxon>Pseudomonadota</taxon>
        <taxon>Alphaproteobacteria</taxon>
        <taxon>Rhodobacterales</taxon>
        <taxon>Paracoccaceae</taxon>
        <taxon>Cereibacter</taxon>
    </lineage>
</organism>
<dbReference type="OrthoDB" id="7667008at2"/>
<keyword evidence="2" id="KW-1185">Reference proteome</keyword>
<dbReference type="GeneID" id="3721544"/>
<dbReference type="AlphaFoldDB" id="Q3IVP3"/>
<dbReference type="eggNOG" id="ENOG5030C42">
    <property type="taxonomic scope" value="Bacteria"/>
</dbReference>
<dbReference type="EnsemblBacteria" id="ABA81391">
    <property type="protein sequence ID" value="ABA81391"/>
    <property type="gene ID" value="RSP_3778"/>
</dbReference>
<reference evidence="2" key="1">
    <citation type="submission" date="2005-09" db="EMBL/GenBank/DDBJ databases">
        <title>Complete sequence of chromosome 2 of Rhodobacter sphaeroides 2.4.1.</title>
        <authorList>
            <person name="Copeland A."/>
            <person name="Lucas S."/>
            <person name="Lapidus A."/>
            <person name="Barry K."/>
            <person name="Detter J.C."/>
            <person name="Glavina T."/>
            <person name="Hammon N."/>
            <person name="Israni S."/>
            <person name="Pitluck S."/>
            <person name="Richardson P."/>
            <person name="Mackenzie C."/>
            <person name="Choudhary M."/>
            <person name="Larimer F."/>
            <person name="Hauser L.J."/>
            <person name="Land M."/>
            <person name="Donohue T.J."/>
            <person name="Kaplan S."/>
        </authorList>
    </citation>
    <scope>NUCLEOTIDE SEQUENCE [LARGE SCALE GENOMIC DNA]</scope>
    <source>
        <strain evidence="2">ATCC 17023 / DSM 158 / JCM 6121 / CCUG 31486 / LMG 2827 / NBRC 12203 / NCIMB 8253 / ATH 2.4.1.</strain>
    </source>
</reference>
<sequence>MMNAMQGDGRSDVQRRIEAMTVASGGGRKASAAAVAFSAEDERQRLAAMLAAATPPEAMQAAPVAPARGAQRLVPNVTVLPGGLRRIEPGHWEAADVFDAMTRSAWLKHEAAVEKARLAHEESKSEENFTAPVFEPPFSPGQIAMARHYRGLVERHSAGGVRCSSAEALLAGGVSGGGDRDWMDGYLREGEELARLRARIGTGSAMVVRRIRPSARGSKASIADRTLVDMVALSGKTLSEVLAAHGWAKCTEHLGALRLALATALDRMQGYRT</sequence>
<dbReference type="Proteomes" id="UP000002703">
    <property type="component" value="Chromosome 2"/>
</dbReference>
<gene>
    <name evidence="1" type="ORF">RSP_3778</name>
</gene>
<evidence type="ECO:0000313" key="2">
    <source>
        <dbReference type="Proteomes" id="UP000002703"/>
    </source>
</evidence>
<name>Q3IVP3_CERS4</name>